<dbReference type="SUPFAM" id="SSF53756">
    <property type="entry name" value="UDP-Glycosyltransferase/glycogen phosphorylase"/>
    <property type="match status" value="1"/>
</dbReference>
<keyword evidence="3" id="KW-0808">Transferase</keyword>
<evidence type="ECO:0000313" key="10">
    <source>
        <dbReference type="EMBL" id="RCN56017.1"/>
    </source>
</evidence>
<organism evidence="10 11">
    <name type="scientific">Acidiferrobacter thiooxydans</name>
    <dbReference type="NCBI Taxonomy" id="163359"/>
    <lineage>
        <taxon>Bacteria</taxon>
        <taxon>Pseudomonadati</taxon>
        <taxon>Pseudomonadota</taxon>
        <taxon>Gammaproteobacteria</taxon>
        <taxon>Acidiferrobacterales</taxon>
        <taxon>Acidiferrobacteraceae</taxon>
        <taxon>Acidiferrobacter</taxon>
    </lineage>
</organism>
<evidence type="ECO:0000256" key="6">
    <source>
        <dbReference type="ARBA" id="ARBA00060702"/>
    </source>
</evidence>
<dbReference type="FunFam" id="3.40.50.2000:FF:000010">
    <property type="entry name" value="Alpha,alpha-trehalose-phosphate synthase"/>
    <property type="match status" value="1"/>
</dbReference>
<evidence type="ECO:0000256" key="1">
    <source>
        <dbReference type="ARBA" id="ARBA00008799"/>
    </source>
</evidence>
<dbReference type="InterPro" id="IPR001830">
    <property type="entry name" value="Glyco_trans_20"/>
</dbReference>
<reference evidence="10 11" key="1">
    <citation type="submission" date="2018-02" db="EMBL/GenBank/DDBJ databases">
        <title>Insights into the biology of acidophilic members of the Acidiferrobacteraceae family derived from comparative genomic analyses.</title>
        <authorList>
            <person name="Issotta F."/>
            <person name="Thyssen C."/>
            <person name="Mena C."/>
            <person name="Moya A."/>
            <person name="Bellenberg S."/>
            <person name="Sproer C."/>
            <person name="Covarrubias P.C."/>
            <person name="Sand W."/>
            <person name="Quatrini R."/>
            <person name="Vera M."/>
        </authorList>
    </citation>
    <scope>NUCLEOTIDE SEQUENCE [LARGE SCALE GENOMIC DNA]</scope>
    <source>
        <strain evidence="11">m-1</strain>
    </source>
</reference>
<dbReference type="OrthoDB" id="9815690at2"/>
<dbReference type="EMBL" id="PSYR01000002">
    <property type="protein sequence ID" value="RCN56017.1"/>
    <property type="molecule type" value="Genomic_DNA"/>
</dbReference>
<keyword evidence="11" id="KW-1185">Reference proteome</keyword>
<protein>
    <recommendedName>
        <fullName evidence="8">Glucosylglycerol-phosphate synthase</fullName>
        <ecNumber evidence="7">2.4.1.213</ecNumber>
    </recommendedName>
    <alternativeName>
        <fullName evidence="9">Glucosyl-glycerol-phosphate synthase</fullName>
    </alternativeName>
</protein>
<evidence type="ECO:0000256" key="4">
    <source>
        <dbReference type="ARBA" id="ARBA00052754"/>
    </source>
</evidence>
<dbReference type="Pfam" id="PF00982">
    <property type="entry name" value="Glyco_transf_20"/>
    <property type="match status" value="1"/>
</dbReference>
<dbReference type="STRING" id="163359.A9R16_12375"/>
<comment type="function">
    <text evidence="5">Involved in salt tolerance by producing GG-phosphate from ADP-glucose and glycerol-3-phosphate (G3P), an intermediate in the synthesis of the osmolyte glucosylglycerol (GG).</text>
</comment>
<comment type="catalytic activity">
    <reaction evidence="4">
        <text>ADP-alpha-D-glucose + sn-glycerol 3-phosphate = 2-O-(alpha-D-glucopyranosyl)-sn-glycerol 3-phosphate + ADP + H(+)</text>
        <dbReference type="Rhea" id="RHEA:12881"/>
        <dbReference type="ChEBI" id="CHEBI:15378"/>
        <dbReference type="ChEBI" id="CHEBI:57498"/>
        <dbReference type="ChEBI" id="CHEBI:57597"/>
        <dbReference type="ChEBI" id="CHEBI:87089"/>
        <dbReference type="ChEBI" id="CHEBI:456216"/>
        <dbReference type="EC" id="2.4.1.213"/>
    </reaction>
</comment>
<proteinExistence type="inferred from homology"/>
<name>A0A1C2G181_9GAMM</name>
<evidence type="ECO:0000256" key="9">
    <source>
        <dbReference type="ARBA" id="ARBA00080497"/>
    </source>
</evidence>
<dbReference type="GO" id="GO:0005992">
    <property type="term" value="P:trehalose biosynthetic process"/>
    <property type="evidence" value="ECO:0007669"/>
    <property type="project" value="InterPro"/>
</dbReference>
<dbReference type="Gene3D" id="3.40.50.2000">
    <property type="entry name" value="Glycogen Phosphorylase B"/>
    <property type="match status" value="2"/>
</dbReference>
<dbReference type="PANTHER" id="PTHR10788:SF106">
    <property type="entry name" value="BCDNA.GH08860"/>
    <property type="match status" value="1"/>
</dbReference>
<evidence type="ECO:0000256" key="3">
    <source>
        <dbReference type="ARBA" id="ARBA00022679"/>
    </source>
</evidence>
<dbReference type="CDD" id="cd03788">
    <property type="entry name" value="GT20_TPS"/>
    <property type="match status" value="1"/>
</dbReference>
<dbReference type="GO" id="GO:0005829">
    <property type="term" value="C:cytosol"/>
    <property type="evidence" value="ECO:0007669"/>
    <property type="project" value="TreeGrafter"/>
</dbReference>
<dbReference type="Proteomes" id="UP000253250">
    <property type="component" value="Unassembled WGS sequence"/>
</dbReference>
<comment type="caution">
    <text evidence="10">The sequence shown here is derived from an EMBL/GenBank/DDBJ whole genome shotgun (WGS) entry which is preliminary data.</text>
</comment>
<comment type="similarity">
    <text evidence="1">Belongs to the glycosyltransferase 20 family.</text>
</comment>
<comment type="pathway">
    <text evidence="6">Glycan metabolism; glucosylglycerol biosynthesis.</text>
</comment>
<keyword evidence="2" id="KW-0328">Glycosyltransferase</keyword>
<accession>A0A1C2G181</accession>
<gene>
    <name evidence="10" type="ORF">C4900_09010</name>
</gene>
<sequence>MNDMTQSGDRLVVVSNRLPVVVKQVDGQWTFIPGSGGLVSALAPVLRNRGGIWIGWPGTSDADPATLSGLLREATRHSGYSLKPVALDQRDKEDFYYGFANEVIWPLFHDLQSHCNFAPRYWDAYNRVNRRFADVIMQNTRPGDFIWIHDYHLMSVGQELRAQGIAARMGFFLHIPFPPLDIYMKLPWRFPLLRALLEYDLLGFQTLRDRRNFLQCVRLIAPDLSVSGKGQVITIRVGNRELRVGTFPIGIDYQEFARGSKAEAVVRKARELHEDLPGRQVLLGVDRLDYTKGICHRFEAFRNALQRFPELHHRTTLIQVVVPSREDIPKYNALKMEMERLVGEINGQFTQSGWVPIHYIFRSLSRTELLAYYRACEIALITPLKDGMNLVAKEFCAATPENNSVLILSEFAGAAAQLQKGALLVNPYNVEEVAETIQRAIIMGPGERRARMHKLKRFVREYDIFWWVDSFLRAAIAKDLSNFPVPEEYVPHMETISL</sequence>
<dbReference type="GO" id="GO:0033828">
    <property type="term" value="F:glucosylglycerol-phosphate synthase activity"/>
    <property type="evidence" value="ECO:0007669"/>
    <property type="project" value="UniProtKB-EC"/>
</dbReference>
<dbReference type="RefSeq" id="WP_065970566.1">
    <property type="nucleotide sequence ID" value="NZ_CP080624.1"/>
</dbReference>
<evidence type="ECO:0000256" key="5">
    <source>
        <dbReference type="ARBA" id="ARBA00055920"/>
    </source>
</evidence>
<dbReference type="GO" id="GO:0003825">
    <property type="term" value="F:alpha,alpha-trehalose-phosphate synthase (UDP-forming) activity"/>
    <property type="evidence" value="ECO:0007669"/>
    <property type="project" value="TreeGrafter"/>
</dbReference>
<evidence type="ECO:0000256" key="2">
    <source>
        <dbReference type="ARBA" id="ARBA00022676"/>
    </source>
</evidence>
<dbReference type="AlphaFoldDB" id="A0A1C2G181"/>
<evidence type="ECO:0000313" key="11">
    <source>
        <dbReference type="Proteomes" id="UP000253250"/>
    </source>
</evidence>
<dbReference type="EC" id="2.4.1.213" evidence="7"/>
<evidence type="ECO:0000256" key="7">
    <source>
        <dbReference type="ARBA" id="ARBA00066821"/>
    </source>
</evidence>
<dbReference type="PANTHER" id="PTHR10788">
    <property type="entry name" value="TREHALOSE-6-PHOSPHATE SYNTHASE"/>
    <property type="match status" value="1"/>
</dbReference>
<dbReference type="GO" id="GO:0004805">
    <property type="term" value="F:trehalose-phosphatase activity"/>
    <property type="evidence" value="ECO:0007669"/>
    <property type="project" value="TreeGrafter"/>
</dbReference>
<evidence type="ECO:0000256" key="8">
    <source>
        <dbReference type="ARBA" id="ARBA00069974"/>
    </source>
</evidence>